<accession>K1J0X1</accession>
<dbReference type="EMBL" id="AGWU01000018">
    <property type="protein sequence ID" value="EKB19968.1"/>
    <property type="molecule type" value="Genomic_DNA"/>
</dbReference>
<protein>
    <submittedName>
        <fullName evidence="1">Uncharacterized protein</fullName>
    </submittedName>
</protein>
<name>K1J0X1_AERVE</name>
<dbReference type="AlphaFoldDB" id="K1J0X1"/>
<dbReference type="HOGENOM" id="CLU_3371585_0_0_6"/>
<proteinExistence type="predicted"/>
<organism evidence="1 2">
    <name type="scientific">Aeromonas veronii AMC34</name>
    <dbReference type="NCBI Taxonomy" id="1073383"/>
    <lineage>
        <taxon>Bacteria</taxon>
        <taxon>Pseudomonadati</taxon>
        <taxon>Pseudomonadota</taxon>
        <taxon>Gammaproteobacteria</taxon>
        <taxon>Aeromonadales</taxon>
        <taxon>Aeromonadaceae</taxon>
        <taxon>Aeromonas</taxon>
    </lineage>
</organism>
<comment type="caution">
    <text evidence="1">The sequence shown here is derived from an EMBL/GenBank/DDBJ whole genome shotgun (WGS) entry which is preliminary data.</text>
</comment>
<evidence type="ECO:0000313" key="2">
    <source>
        <dbReference type="Proteomes" id="UP000006087"/>
    </source>
</evidence>
<evidence type="ECO:0000313" key="1">
    <source>
        <dbReference type="EMBL" id="EKB19968.1"/>
    </source>
</evidence>
<sequence length="34" mass="3934">MVSVDDTDMTVYKDLCESFLWLQTPPKGLLCQKK</sequence>
<reference evidence="1 2" key="1">
    <citation type="submission" date="2012-06" db="EMBL/GenBank/DDBJ databases">
        <title>The Genome Sequence of Aeromonas veronii AMC34.</title>
        <authorList>
            <consortium name="The Broad Institute Genome Sequencing Platform"/>
            <person name="Earl A."/>
            <person name="Ward D."/>
            <person name="Feldgarden M."/>
            <person name="Gevers D."/>
            <person name="Graf J."/>
            <person name="Tomasi A."/>
            <person name="Horneman A."/>
            <person name="Walker B."/>
            <person name="Young S.K."/>
            <person name="Zeng Q."/>
            <person name="Gargeya S."/>
            <person name="Fitzgerald M."/>
            <person name="Haas B."/>
            <person name="Abouelleil A."/>
            <person name="Alvarado L."/>
            <person name="Arachchi H.M."/>
            <person name="Berlin A.M."/>
            <person name="Chapman S.B."/>
            <person name="Goldberg J."/>
            <person name="Griggs A."/>
            <person name="Gujja S."/>
            <person name="Hansen M."/>
            <person name="Howarth C."/>
            <person name="Imamovic A."/>
            <person name="Larimer J."/>
            <person name="McCowan C."/>
            <person name="Montmayeur A."/>
            <person name="Murphy C."/>
            <person name="Neiman D."/>
            <person name="Pearson M."/>
            <person name="Priest M."/>
            <person name="Roberts A."/>
            <person name="Saif S."/>
            <person name="Shea T."/>
            <person name="Sisk P."/>
            <person name="Sykes S."/>
            <person name="Wortman J."/>
            <person name="Nusbaum C."/>
            <person name="Birren B."/>
        </authorList>
    </citation>
    <scope>NUCLEOTIDE SEQUENCE [LARGE SCALE GENOMIC DNA]</scope>
    <source>
        <strain evidence="1 2">AMC34</strain>
    </source>
</reference>
<gene>
    <name evidence="1" type="ORF">HMPREF1168_01916</name>
</gene>
<dbReference type="Proteomes" id="UP000006087">
    <property type="component" value="Unassembled WGS sequence"/>
</dbReference>